<evidence type="ECO:0000256" key="4">
    <source>
        <dbReference type="ARBA" id="ARBA00023053"/>
    </source>
</evidence>
<dbReference type="EMBL" id="CAXJRC010000016">
    <property type="protein sequence ID" value="CAL2106533.1"/>
    <property type="molecule type" value="Genomic_DNA"/>
</dbReference>
<evidence type="ECO:0000256" key="5">
    <source>
        <dbReference type="ARBA" id="ARBA00023065"/>
    </source>
</evidence>
<comment type="function">
    <text evidence="8">NQR complex catalyzes the reduction of ubiquinone-1 to ubiquinol by two successive reactions, coupled with the transport of Na(+) ions from the cytoplasm to the periplasm. NqrA to NqrE are probably involved in the second step, the conversion of ubisemiquinone to ubiquinol.</text>
</comment>
<evidence type="ECO:0000256" key="8">
    <source>
        <dbReference type="HAMAP-Rule" id="MF_00425"/>
    </source>
</evidence>
<evidence type="ECO:0000256" key="7">
    <source>
        <dbReference type="ARBA" id="ARBA00023201"/>
    </source>
</evidence>
<gene>
    <name evidence="8 12" type="primary">nqrA</name>
    <name evidence="12" type="ORF">T190115A13A_240012</name>
</gene>
<evidence type="ECO:0000256" key="6">
    <source>
        <dbReference type="ARBA" id="ARBA00023075"/>
    </source>
</evidence>
<keyword evidence="1 8" id="KW-0813">Transport</keyword>
<evidence type="ECO:0000313" key="12">
    <source>
        <dbReference type="EMBL" id="CAL2106533.1"/>
    </source>
</evidence>
<keyword evidence="3 8" id="KW-0520">NAD</keyword>
<dbReference type="NCBIfam" id="TIGR01936">
    <property type="entry name" value="nqrA"/>
    <property type="match status" value="1"/>
</dbReference>
<keyword evidence="6 8" id="KW-0830">Ubiquinone</keyword>
<comment type="subunit">
    <text evidence="8">Composed of six subunits; NqrA, NqrB, NqrC, NqrD, NqrE and NqrF.</text>
</comment>
<dbReference type="HAMAP" id="MF_00425">
    <property type="entry name" value="NqrA"/>
    <property type="match status" value="1"/>
</dbReference>
<dbReference type="InterPro" id="IPR056147">
    <property type="entry name" value="NQRA_N"/>
</dbReference>
<dbReference type="InterPro" id="IPR008703">
    <property type="entry name" value="NqrA"/>
</dbReference>
<keyword evidence="4 8" id="KW-0915">Sodium</keyword>
<feature type="domain" description="Na(+)-translocating NADH-quinone reductase subunit A C-terminal" evidence="10">
    <location>
        <begin position="264"/>
        <end position="312"/>
    </location>
</feature>
<comment type="caution">
    <text evidence="12">The sequence shown here is derived from an EMBL/GenBank/DDBJ whole genome shotgun (WGS) entry which is preliminary data.</text>
</comment>
<proteinExistence type="inferred from homology"/>
<dbReference type="RefSeq" id="WP_348703685.1">
    <property type="nucleotide sequence ID" value="NZ_CAXIYA010000011.1"/>
</dbReference>
<keyword evidence="13" id="KW-1185">Reference proteome</keyword>
<dbReference type="Pfam" id="PF11973">
    <property type="entry name" value="NQRA_SLBB"/>
    <property type="match status" value="1"/>
</dbReference>
<dbReference type="InterPro" id="IPR056148">
    <property type="entry name" value="NQRA_2nd"/>
</dbReference>
<dbReference type="Pfam" id="PF05896">
    <property type="entry name" value="NQRA_N"/>
    <property type="match status" value="1"/>
</dbReference>
<evidence type="ECO:0000259" key="11">
    <source>
        <dbReference type="Pfam" id="PF24836"/>
    </source>
</evidence>
<dbReference type="Pfam" id="PF24836">
    <property type="entry name" value="NQRA_2nd"/>
    <property type="match status" value="1"/>
</dbReference>
<keyword evidence="2 8" id="KW-1278">Translocase</keyword>
<evidence type="ECO:0000256" key="3">
    <source>
        <dbReference type="ARBA" id="ARBA00023027"/>
    </source>
</evidence>
<evidence type="ECO:0000313" key="13">
    <source>
        <dbReference type="Proteomes" id="UP001497602"/>
    </source>
</evidence>
<feature type="domain" description="NqrA N-terminal barrel-sandwich hybrid" evidence="9">
    <location>
        <begin position="5"/>
        <end position="98"/>
    </location>
</feature>
<comment type="similarity">
    <text evidence="8">Belongs to the NqrA family.</text>
</comment>
<evidence type="ECO:0000256" key="2">
    <source>
        <dbReference type="ARBA" id="ARBA00022967"/>
    </source>
</evidence>
<evidence type="ECO:0000256" key="1">
    <source>
        <dbReference type="ARBA" id="ARBA00022448"/>
    </source>
</evidence>
<dbReference type="PANTHER" id="PTHR37839:SF1">
    <property type="entry name" value="NA(+)-TRANSLOCATING NADH-QUINONE REDUCTASE SUBUNIT A"/>
    <property type="match status" value="1"/>
</dbReference>
<accession>A0ABM9PLJ4</accession>
<dbReference type="EC" id="7.2.1.1" evidence="8"/>
<evidence type="ECO:0000259" key="9">
    <source>
        <dbReference type="Pfam" id="PF05896"/>
    </source>
</evidence>
<dbReference type="Proteomes" id="UP001497602">
    <property type="component" value="Unassembled WGS sequence"/>
</dbReference>
<reference evidence="12 13" key="1">
    <citation type="submission" date="2024-05" db="EMBL/GenBank/DDBJ databases">
        <authorList>
            <person name="Duchaud E."/>
        </authorList>
    </citation>
    <scope>NUCLEOTIDE SEQUENCE [LARGE SCALE GENOMIC DNA]</scope>
    <source>
        <strain evidence="12">Ena-SAMPLE-TAB-13-05-2024-13:56:06:370-140305</strain>
    </source>
</reference>
<protein>
    <recommendedName>
        <fullName evidence="8">Na(+)-translocating NADH-quinone reductase subunit A</fullName>
        <shortName evidence="8">Na(+)-NQR subunit A</shortName>
        <shortName evidence="8">Na(+)-translocating NQR subunit A</shortName>
        <ecNumber evidence="8">7.2.1.1</ecNumber>
    </recommendedName>
    <alternativeName>
        <fullName evidence="8">NQR complex subunit A</fullName>
    </alternativeName>
    <alternativeName>
        <fullName evidence="8">NQR-1 subunit A</fullName>
    </alternativeName>
</protein>
<comment type="catalytic activity">
    <reaction evidence="8">
        <text>a ubiquinone + n Na(+)(in) + NADH + H(+) = a ubiquinol + n Na(+)(out) + NAD(+)</text>
        <dbReference type="Rhea" id="RHEA:47748"/>
        <dbReference type="Rhea" id="RHEA-COMP:9565"/>
        <dbReference type="Rhea" id="RHEA-COMP:9566"/>
        <dbReference type="ChEBI" id="CHEBI:15378"/>
        <dbReference type="ChEBI" id="CHEBI:16389"/>
        <dbReference type="ChEBI" id="CHEBI:17976"/>
        <dbReference type="ChEBI" id="CHEBI:29101"/>
        <dbReference type="ChEBI" id="CHEBI:57540"/>
        <dbReference type="ChEBI" id="CHEBI:57945"/>
        <dbReference type="EC" id="7.2.1.1"/>
    </reaction>
</comment>
<evidence type="ECO:0000259" key="10">
    <source>
        <dbReference type="Pfam" id="PF11973"/>
    </source>
</evidence>
<sequence>MSKDIRIKKGLDIKLVGEAEQVTTELSLGSVFAIKPDDFHGVIPKILAKEGTEVKAGEALFYDKSDERILFPSPVSGKVSEIVRGARRKVLAIKITADGKQEYKDFGKKDVGSMSGEEVKQHLFASGCWPFVKQRPYDVVANPNQEPKAIFVSAYASAPLAADYDYTLKGKEAELQAALTALTKLTSGKVHVSVAKDASASPLRNINGVELHNVSGPHPVGNVSTQIAQIDPINKGEVVWVVTPQDLVVIGELLLTGKFNATRTVALAGSRFNKPQYVTALAGAQIADVVKGNLNAENTRVVSGNILSGLQVDENGFLGYYDNEVTAIPEGDDYEFFGWNKPVFNKISTSRALTFSWLNPKKKYDLNTNTNGEHRAFVVTGSYEEVFPLDIYPMQLLKACMYKDLDEMEGLGAYEIAPEDFALTEFICVSKQPHQKIVREGLDLMRAELG</sequence>
<dbReference type="NCBIfam" id="NF003761">
    <property type="entry name" value="PRK05352.1-4"/>
    <property type="match status" value="1"/>
</dbReference>
<dbReference type="InterPro" id="IPR022615">
    <property type="entry name" value="NqrA_C_domain"/>
</dbReference>
<organism evidence="12 13">
    <name type="scientific">Tenacibaculum vairaonense</name>
    <dbReference type="NCBI Taxonomy" id="3137860"/>
    <lineage>
        <taxon>Bacteria</taxon>
        <taxon>Pseudomonadati</taxon>
        <taxon>Bacteroidota</taxon>
        <taxon>Flavobacteriia</taxon>
        <taxon>Flavobacteriales</taxon>
        <taxon>Flavobacteriaceae</taxon>
        <taxon>Tenacibaculum</taxon>
    </lineage>
</organism>
<feature type="domain" description="NqrA second alpha/beta" evidence="11">
    <location>
        <begin position="114"/>
        <end position="259"/>
    </location>
</feature>
<dbReference type="PANTHER" id="PTHR37839">
    <property type="entry name" value="NA(+)-TRANSLOCATING NADH-QUINONE REDUCTASE SUBUNIT A"/>
    <property type="match status" value="1"/>
</dbReference>
<keyword evidence="5 8" id="KW-0406">Ion transport</keyword>
<name>A0ABM9PLJ4_9FLAO</name>
<keyword evidence="7 8" id="KW-0739">Sodium transport</keyword>